<keyword evidence="3" id="KW-1185">Reference proteome</keyword>
<dbReference type="OrthoDB" id="2380879at2"/>
<dbReference type="InterPro" id="IPR027417">
    <property type="entry name" value="P-loop_NTPase"/>
</dbReference>
<protein>
    <submittedName>
        <fullName evidence="2">ATPase</fullName>
    </submittedName>
</protein>
<organism evidence="2 3">
    <name type="scientific">Acidilutibacter cellobiosedens</name>
    <dbReference type="NCBI Taxonomy" id="2507161"/>
    <lineage>
        <taxon>Bacteria</taxon>
        <taxon>Bacillati</taxon>
        <taxon>Bacillota</taxon>
        <taxon>Tissierellia</taxon>
        <taxon>Tissierellales</taxon>
        <taxon>Acidilutibacteraceae</taxon>
        <taxon>Acidilutibacter</taxon>
    </lineage>
</organism>
<evidence type="ECO:0000256" key="1">
    <source>
        <dbReference type="SAM" id="Coils"/>
    </source>
</evidence>
<keyword evidence="1" id="KW-0175">Coiled coil</keyword>
<dbReference type="Gene3D" id="3.40.50.300">
    <property type="entry name" value="P-loop containing nucleotide triphosphate hydrolases"/>
    <property type="match status" value="1"/>
</dbReference>
<dbReference type="KEGG" id="spoa:EQM13_08770"/>
<reference evidence="3" key="1">
    <citation type="submission" date="2019-01" db="EMBL/GenBank/DDBJ databases">
        <title>Draft genomes of a novel of Sporanaerobacter strains.</title>
        <authorList>
            <person name="Ma S."/>
        </authorList>
    </citation>
    <scope>NUCLEOTIDE SEQUENCE [LARGE SCALE GENOMIC DNA]</scope>
    <source>
        <strain evidence="3">NJN-17</strain>
    </source>
</reference>
<name>A0A410QCB8_9FIRM</name>
<dbReference type="PANTHER" id="PTHR41259">
    <property type="entry name" value="DOUBLE-STRAND BREAK REPAIR RAD50 ATPASE, PUTATIVE-RELATED"/>
    <property type="match status" value="1"/>
</dbReference>
<evidence type="ECO:0000313" key="3">
    <source>
        <dbReference type="Proteomes" id="UP000287969"/>
    </source>
</evidence>
<dbReference type="RefSeq" id="WP_071138705.1">
    <property type="nucleotide sequence ID" value="NZ_CP035282.1"/>
</dbReference>
<gene>
    <name evidence="2" type="ORF">EQM13_08770</name>
</gene>
<dbReference type="AlphaFoldDB" id="A0A410QCB8"/>
<feature type="coiled-coil region" evidence="1">
    <location>
        <begin position="5"/>
        <end position="53"/>
    </location>
</feature>
<sequence length="218" mass="25210">MISNLEDLNKNIDNLKRLYSKESGKKEKILEQMEKVKKEINEIDSKIDLLEEVNLLLQKTSEFAREQSKKQIETLVTNCLQYVFENDMEFNIDIVELRNKPNAEFYVISRYGTHTIKTKPELSRGGGVVDVISLALRIAFMQIYRPQICGPLILDEPAKHVSEEYIFNVADFLQKTSEMFNKQIIMVTHNNYLSSIGTNAYRVELKGSESIVRKITPD</sequence>
<dbReference type="Proteomes" id="UP000287969">
    <property type="component" value="Chromosome"/>
</dbReference>
<evidence type="ECO:0000313" key="2">
    <source>
        <dbReference type="EMBL" id="QAT61673.1"/>
    </source>
</evidence>
<dbReference type="SUPFAM" id="SSF52540">
    <property type="entry name" value="P-loop containing nucleoside triphosphate hydrolases"/>
    <property type="match status" value="1"/>
</dbReference>
<accession>A0A410QCB8</accession>
<dbReference type="PANTHER" id="PTHR41259:SF1">
    <property type="entry name" value="DOUBLE-STRAND BREAK REPAIR RAD50 ATPASE, PUTATIVE-RELATED"/>
    <property type="match status" value="1"/>
</dbReference>
<proteinExistence type="predicted"/>
<dbReference type="EMBL" id="CP035282">
    <property type="protein sequence ID" value="QAT61673.1"/>
    <property type="molecule type" value="Genomic_DNA"/>
</dbReference>